<dbReference type="GO" id="GO:0016906">
    <property type="term" value="F:sterol 3-beta-glucosyltransferase activity"/>
    <property type="evidence" value="ECO:0007669"/>
    <property type="project" value="UniProtKB-ARBA"/>
</dbReference>
<dbReference type="CDD" id="cd03784">
    <property type="entry name" value="GT1_Gtf-like"/>
    <property type="match status" value="1"/>
</dbReference>
<dbReference type="PANTHER" id="PTHR48050:SF13">
    <property type="entry name" value="STEROL 3-BETA-GLUCOSYLTRANSFERASE UGT80A2"/>
    <property type="match status" value="1"/>
</dbReference>
<proteinExistence type="predicted"/>
<dbReference type="OrthoDB" id="422476at2759"/>
<dbReference type="InterPro" id="IPR050426">
    <property type="entry name" value="Glycosyltransferase_28"/>
</dbReference>
<gene>
    <name evidence="3" type="primary">ATG26</name>
    <name evidence="3" type="ORF">SNEC2469_LOCUS2521</name>
</gene>
<dbReference type="InterPro" id="IPR002213">
    <property type="entry name" value="UDP_glucos_trans"/>
</dbReference>
<name>A0A812JXM3_9DINO</name>
<evidence type="ECO:0000313" key="3">
    <source>
        <dbReference type="EMBL" id="CAE7216430.1"/>
    </source>
</evidence>
<dbReference type="EMBL" id="CAJNJA010006838">
    <property type="protein sequence ID" value="CAE7216430.1"/>
    <property type="molecule type" value="Genomic_DNA"/>
</dbReference>
<organism evidence="3 4">
    <name type="scientific">Symbiodinium necroappetens</name>
    <dbReference type="NCBI Taxonomy" id="1628268"/>
    <lineage>
        <taxon>Eukaryota</taxon>
        <taxon>Sar</taxon>
        <taxon>Alveolata</taxon>
        <taxon>Dinophyceae</taxon>
        <taxon>Suessiales</taxon>
        <taxon>Symbiodiniaceae</taxon>
        <taxon>Symbiodinium</taxon>
    </lineage>
</organism>
<accession>A0A812JXM3</accession>
<keyword evidence="4" id="KW-1185">Reference proteome</keyword>
<keyword evidence="1" id="KW-0808">Transferase</keyword>
<dbReference type="Proteomes" id="UP000601435">
    <property type="component" value="Unassembled WGS sequence"/>
</dbReference>
<reference evidence="3" key="1">
    <citation type="submission" date="2021-02" db="EMBL/GenBank/DDBJ databases">
        <authorList>
            <person name="Dougan E. K."/>
            <person name="Rhodes N."/>
            <person name="Thang M."/>
            <person name="Chan C."/>
        </authorList>
    </citation>
    <scope>NUCLEOTIDE SEQUENCE</scope>
</reference>
<comment type="caution">
    <text evidence="3">The sequence shown here is derived from an EMBL/GenBank/DDBJ whole genome shotgun (WGS) entry which is preliminary data.</text>
</comment>
<dbReference type="FunFam" id="3.40.50.2000:FF:000009">
    <property type="entry name" value="Sterol 3-beta-glucosyltransferase UGT80A2"/>
    <property type="match status" value="1"/>
</dbReference>
<feature type="non-terminal residue" evidence="3">
    <location>
        <position position="449"/>
    </location>
</feature>
<sequence>MAQRILITFSGTRGDAQPYMVAGEALQAAGFEVMTAGNVDAASLAESFKIPFRATRMSAREIMTNTLLVEAMTEQSVSKIVKVQEQVMSEGRRREELEKWYQLLQDFKPDLVLCGGVSLVPVPPMAREMGIPALSFSLQRMRPSRYFTPFGFPRTQLGLLNLAYWNFLHWLLLRGTRRKDGPAYQEFFKKPAKEVLMSIQEVYDIYACKAVYPSLIAESHALHGDFPEDFNENCIRIGAMMPAASKQVGPEFGSTEVDGMEAFLSKGEAPVFFGYGSMICKSSKFMTLLSLRALRLTGLRGIFCAAWSEMSLSHVEGEADAKELKDFCKDHVLFVKYAPHGVLFPRCCAIVHHGGAGTTNASARSGIPTIILPLSFDQFDHADMVNKSGIGVGLKAMPSSAPEEIAQAICRCRETAAIRERARKVSLAMEKEDGPKELVDFVRSYMKDS</sequence>
<dbReference type="Gene3D" id="3.40.50.2000">
    <property type="entry name" value="Glycogen Phosphorylase B"/>
    <property type="match status" value="2"/>
</dbReference>
<feature type="domain" description="Erythromycin biosynthesis protein CIII-like C-terminal" evidence="2">
    <location>
        <begin position="328"/>
        <end position="440"/>
    </location>
</feature>
<evidence type="ECO:0000256" key="1">
    <source>
        <dbReference type="ARBA" id="ARBA00022679"/>
    </source>
</evidence>
<dbReference type="InterPro" id="IPR010610">
    <property type="entry name" value="EryCIII-like_C"/>
</dbReference>
<dbReference type="SUPFAM" id="SSF53756">
    <property type="entry name" value="UDP-Glycosyltransferase/glycogen phosphorylase"/>
    <property type="match status" value="1"/>
</dbReference>
<protein>
    <submittedName>
        <fullName evidence="3">ATG26 protein</fullName>
    </submittedName>
</protein>
<dbReference type="AlphaFoldDB" id="A0A812JXM3"/>
<evidence type="ECO:0000313" key="4">
    <source>
        <dbReference type="Proteomes" id="UP000601435"/>
    </source>
</evidence>
<dbReference type="PANTHER" id="PTHR48050">
    <property type="entry name" value="STEROL 3-BETA-GLUCOSYLTRANSFERASE"/>
    <property type="match status" value="1"/>
</dbReference>
<dbReference type="Pfam" id="PF06722">
    <property type="entry name" value="EryCIII-like_C"/>
    <property type="match status" value="1"/>
</dbReference>
<evidence type="ECO:0000259" key="2">
    <source>
        <dbReference type="Pfam" id="PF06722"/>
    </source>
</evidence>